<reference evidence="4" key="1">
    <citation type="submission" date="2009-01" db="EMBL/GenBank/DDBJ databases">
        <title>Complete sequence of chromosome of Arthrobacter chlorophenolicus A6.</title>
        <authorList>
            <consortium name="US DOE Joint Genome Institute"/>
            <person name="Lucas S."/>
            <person name="Copeland A."/>
            <person name="Lapidus A."/>
            <person name="Glavina del Rio T."/>
            <person name="Tice H."/>
            <person name="Bruce D."/>
            <person name="Goodwin L."/>
            <person name="Pitluck S."/>
            <person name="Goltsman E."/>
            <person name="Clum A."/>
            <person name="Larimer F."/>
            <person name="Land M."/>
            <person name="Hauser L."/>
            <person name="Kyrpides N."/>
            <person name="Mikhailova N."/>
            <person name="Jansson J."/>
            <person name="Richardson P."/>
        </authorList>
    </citation>
    <scope>NUCLEOTIDE SEQUENCE [LARGE SCALE GENOMIC DNA]</scope>
    <source>
        <strain evidence="4">A6</strain>
    </source>
</reference>
<evidence type="ECO:0000259" key="3">
    <source>
        <dbReference type="Pfam" id="PF01522"/>
    </source>
</evidence>
<dbReference type="AlphaFoldDB" id="B8HBC8"/>
<dbReference type="SUPFAM" id="SSF88713">
    <property type="entry name" value="Glycoside hydrolase/deacetylase"/>
    <property type="match status" value="1"/>
</dbReference>
<keyword evidence="5" id="KW-1185">Reference proteome</keyword>
<dbReference type="Gene3D" id="3.20.20.370">
    <property type="entry name" value="Glycoside hydrolase/deacetylase"/>
    <property type="match status" value="1"/>
</dbReference>
<dbReference type="KEGG" id="ach:Achl_0615"/>
<evidence type="ECO:0000313" key="5">
    <source>
        <dbReference type="Proteomes" id="UP000002505"/>
    </source>
</evidence>
<dbReference type="EMBL" id="CP001341">
    <property type="protein sequence ID" value="ACL38613.1"/>
    <property type="molecule type" value="Genomic_DNA"/>
</dbReference>
<dbReference type="Pfam" id="PF01522">
    <property type="entry name" value="Polysacc_deac_1"/>
    <property type="match status" value="1"/>
</dbReference>
<dbReference type="PANTHER" id="PTHR34216:SF11">
    <property type="entry name" value="CHITOOLIGOSACCHARIDE DEACETYLASE"/>
    <property type="match status" value="1"/>
</dbReference>
<organism evidence="4 5">
    <name type="scientific">Pseudarthrobacter chlorophenolicus (strain ATCC 700700 / DSM 12829 / CIP 107037 / JCM 12360 / KCTC 9906 / NCIMB 13794 / A6)</name>
    <name type="common">Arthrobacter chlorophenolicus</name>
    <dbReference type="NCBI Taxonomy" id="452863"/>
    <lineage>
        <taxon>Bacteria</taxon>
        <taxon>Bacillati</taxon>
        <taxon>Actinomycetota</taxon>
        <taxon>Actinomycetes</taxon>
        <taxon>Micrococcales</taxon>
        <taxon>Micrococcaceae</taxon>
        <taxon>Pseudarthrobacter</taxon>
    </lineage>
</organism>
<dbReference type="Gene3D" id="2.60.120.260">
    <property type="entry name" value="Galactose-binding domain-like"/>
    <property type="match status" value="1"/>
</dbReference>
<evidence type="ECO:0000313" key="4">
    <source>
        <dbReference type="EMBL" id="ACL38613.1"/>
    </source>
</evidence>
<feature type="domain" description="NodB homology" evidence="3">
    <location>
        <begin position="70"/>
        <end position="189"/>
    </location>
</feature>
<name>B8HBC8_PSECP</name>
<proteinExistence type="predicted"/>
<dbReference type="InterPro" id="IPR011330">
    <property type="entry name" value="Glyco_hydro/deAcase_b/a-brl"/>
</dbReference>
<dbReference type="eggNOG" id="COG0726">
    <property type="taxonomic scope" value="Bacteria"/>
</dbReference>
<sequence>MQRAPKGQPLQKAPPPAKGRWSIPTFSGRRLRDTFKTGRTAATAAGTALLVLSTFVSTVALAPAAHAADPVVVTLTFDDAHADQLGAAAYMNAKGLKGTFYVPSGFLNADAAYMSTAQALALQSAGNEIGGHSVTHADLAFADTAEVTRQICNDRISLRDLGFRITSFAYPYASSTPAIEGIANTCGYNSARGLGDIASHIAGTETFPLAETMPPADPFLTKAPDQIDNTWTLQNLEDLTLKAQPGGGWMQYTFHHIGVDTEPLNVTTANFNALIDFLAAEQSAGRIVVKTVDQVIGGAVKNNTAGPQPPAPLTSGNLIRNPGFETAGPIAGDAPYCWVPGGFGTNTYTYSTVTAAHTGTAAQQVVVSSYQSGNAKILPPQDTGQCTPTVTPGQRYSMSAWYTSTANTQFEIYYRTGTGSWHYWTSSPYFGPAATFTQATWTSPPVPAGATAMTLSLTMFSAGTLVTDDYSLTKAAVDPGAFQSMAPVRLLDTRSSGGPVGPKGTVSFQVGGNSGIPANVAAVTFNLTVTNPTSNGFVTAYASGTTRPNASNLNYDTGQTVPNSVTVPVGADGKVTLYSESTGTANLIADVSGYYAAGTAVAGGAFRPVAPARFLDTRTTGTPVAPKGSVSFQVGGNSGIPAGVSAVTFNLTVANSTSNGFVTAYASGTSIPTASNLNYDRGQIVPNRVTVPVGADGKVSLYNESTGTAHLIADVSGYYMSGPVTLPGMFQPIAPTRFLDTRSGSPVAANGTIPVQIGSVSGVPATASATIFNLTVANPTRNGFVTAYPSGSSLPNASNVNYAAGQIVPNSVTVPLGPDGKVSLTNSSTGTTHLIADVSGYFL</sequence>
<evidence type="ECO:0000256" key="1">
    <source>
        <dbReference type="ARBA" id="ARBA00022729"/>
    </source>
</evidence>
<gene>
    <name evidence="4" type="ordered locus">Achl_0615</name>
</gene>
<dbReference type="InterPro" id="IPR051398">
    <property type="entry name" value="Polysacch_Deacetylase"/>
</dbReference>
<dbReference type="PANTHER" id="PTHR34216">
    <property type="match status" value="1"/>
</dbReference>
<dbReference type="STRING" id="452863.Achl_0615"/>
<dbReference type="Proteomes" id="UP000002505">
    <property type="component" value="Chromosome"/>
</dbReference>
<dbReference type="CDD" id="cd10967">
    <property type="entry name" value="CE4_GLA_like_6s"/>
    <property type="match status" value="1"/>
</dbReference>
<dbReference type="GO" id="GO:0005975">
    <property type="term" value="P:carbohydrate metabolic process"/>
    <property type="evidence" value="ECO:0007669"/>
    <property type="project" value="InterPro"/>
</dbReference>
<feature type="region of interest" description="Disordered" evidence="2">
    <location>
        <begin position="1"/>
        <end position="23"/>
    </location>
</feature>
<keyword evidence="1" id="KW-0732">Signal</keyword>
<dbReference type="InterPro" id="IPR002509">
    <property type="entry name" value="NODB_dom"/>
</dbReference>
<dbReference type="GO" id="GO:0016810">
    <property type="term" value="F:hydrolase activity, acting on carbon-nitrogen (but not peptide) bonds"/>
    <property type="evidence" value="ECO:0007669"/>
    <property type="project" value="InterPro"/>
</dbReference>
<accession>B8HBC8</accession>
<dbReference type="HOGENOM" id="CLU_337614_0_0_11"/>
<evidence type="ECO:0000256" key="2">
    <source>
        <dbReference type="SAM" id="MobiDB-lite"/>
    </source>
</evidence>
<protein>
    <submittedName>
        <fullName evidence="4">Polysaccharide deacetylase</fullName>
    </submittedName>
</protein>